<dbReference type="RefSeq" id="WP_377558083.1">
    <property type="nucleotide sequence ID" value="NZ_JBHUHQ010000019.1"/>
</dbReference>
<dbReference type="PROSITE" id="PS51186">
    <property type="entry name" value="GNAT"/>
    <property type="match status" value="1"/>
</dbReference>
<keyword evidence="3" id="KW-1185">Reference proteome</keyword>
<protein>
    <submittedName>
        <fullName evidence="2">GNAT family N-acetyltransferase</fullName>
        <ecNumber evidence="2">2.3.-.-</ecNumber>
    </submittedName>
</protein>
<keyword evidence="2" id="KW-0808">Transferase</keyword>
<dbReference type="InterPro" id="IPR000182">
    <property type="entry name" value="GNAT_dom"/>
</dbReference>
<name>A0ABW4W0U9_9BACI</name>
<gene>
    <name evidence="2" type="ORF">ACFSJF_14285</name>
</gene>
<dbReference type="InterPro" id="IPR016181">
    <property type="entry name" value="Acyl_CoA_acyltransferase"/>
</dbReference>
<dbReference type="SUPFAM" id="SSF55729">
    <property type="entry name" value="Acyl-CoA N-acyltransferases (Nat)"/>
    <property type="match status" value="1"/>
</dbReference>
<evidence type="ECO:0000259" key="1">
    <source>
        <dbReference type="PROSITE" id="PS51186"/>
    </source>
</evidence>
<dbReference type="CDD" id="cd04301">
    <property type="entry name" value="NAT_SF"/>
    <property type="match status" value="1"/>
</dbReference>
<evidence type="ECO:0000313" key="2">
    <source>
        <dbReference type="EMBL" id="MFD2045444.1"/>
    </source>
</evidence>
<accession>A0ABW4W0U9</accession>
<dbReference type="Proteomes" id="UP001597383">
    <property type="component" value="Unassembled WGS sequence"/>
</dbReference>
<proteinExistence type="predicted"/>
<dbReference type="EMBL" id="JBHUHQ010000019">
    <property type="protein sequence ID" value="MFD2045444.1"/>
    <property type="molecule type" value="Genomic_DNA"/>
</dbReference>
<keyword evidence="2" id="KW-0012">Acyltransferase</keyword>
<evidence type="ECO:0000313" key="3">
    <source>
        <dbReference type="Proteomes" id="UP001597383"/>
    </source>
</evidence>
<reference evidence="3" key="1">
    <citation type="journal article" date="2019" name="Int. J. Syst. Evol. Microbiol.">
        <title>The Global Catalogue of Microorganisms (GCM) 10K type strain sequencing project: providing services to taxonomists for standard genome sequencing and annotation.</title>
        <authorList>
            <consortium name="The Broad Institute Genomics Platform"/>
            <consortium name="The Broad Institute Genome Sequencing Center for Infectious Disease"/>
            <person name="Wu L."/>
            <person name="Ma J."/>
        </authorList>
    </citation>
    <scope>NUCLEOTIDE SEQUENCE [LARGE SCALE GENOMIC DNA]</scope>
    <source>
        <strain evidence="3">R28</strain>
    </source>
</reference>
<feature type="domain" description="N-acetyltransferase" evidence="1">
    <location>
        <begin position="1"/>
        <end position="165"/>
    </location>
</feature>
<organism evidence="2 3">
    <name type="scientific">Ornithinibacillus salinisoli</name>
    <dbReference type="NCBI Taxonomy" id="1848459"/>
    <lineage>
        <taxon>Bacteria</taxon>
        <taxon>Bacillati</taxon>
        <taxon>Bacillota</taxon>
        <taxon>Bacilli</taxon>
        <taxon>Bacillales</taxon>
        <taxon>Bacillaceae</taxon>
        <taxon>Ornithinibacillus</taxon>
    </lineage>
</organism>
<sequence>MKIRKATSTDANAIAKVQVDSWKTTYRNIIPDEYLNQMTYKSREQKWANIISKQSVFLAESDEGEVVGFSNGGIERSGKYPSYKGELFAIYILAKYQRKGLGKLLLKPIIDELIKQGIFTMVVLVLEENRSRLFYESLGARVIGIEEIKIYEKRLHELVYGWDDIRAIKQ</sequence>
<dbReference type="EC" id="2.3.-.-" evidence="2"/>
<comment type="caution">
    <text evidence="2">The sequence shown here is derived from an EMBL/GenBank/DDBJ whole genome shotgun (WGS) entry which is preliminary data.</text>
</comment>
<dbReference type="Gene3D" id="3.40.630.30">
    <property type="match status" value="1"/>
</dbReference>
<dbReference type="Pfam" id="PF00583">
    <property type="entry name" value="Acetyltransf_1"/>
    <property type="match status" value="1"/>
</dbReference>
<dbReference type="GO" id="GO:0016746">
    <property type="term" value="F:acyltransferase activity"/>
    <property type="evidence" value="ECO:0007669"/>
    <property type="project" value="UniProtKB-KW"/>
</dbReference>